<protein>
    <submittedName>
        <fullName evidence="3">Uncharacterized protein</fullName>
    </submittedName>
</protein>
<feature type="region of interest" description="Disordered" evidence="1">
    <location>
        <begin position="20"/>
        <end position="43"/>
    </location>
</feature>
<dbReference type="Proteomes" id="UP001178281">
    <property type="component" value="Unassembled WGS sequence"/>
</dbReference>
<organism evidence="3 4">
    <name type="scientific">Tsukamurella strandjordii</name>
    <dbReference type="NCBI Taxonomy" id="147577"/>
    <lineage>
        <taxon>Bacteria</taxon>
        <taxon>Bacillati</taxon>
        <taxon>Actinomycetota</taxon>
        <taxon>Actinomycetes</taxon>
        <taxon>Mycobacteriales</taxon>
        <taxon>Tsukamurellaceae</taxon>
        <taxon>Tsukamurella</taxon>
    </lineage>
</organism>
<sequence>MNRKFWSVAVAVAVAIGGSGLASAEPSPSPTPRPPVADQPITVAPGVTISPKELEEARNRTTTVYVENLTGKSVADTRRALRIGVRTPALLDGNPPIRLRVLPKYPGSEQVNPAAVPPEDLVVVASVVYRGTLELAVVPRSAVPQVRYLAEAVEASRSVPLDVQLTMADDKYGAAYFALYRAAGEGYRPLYDAVGIRFDARGVPQIPEGMVVGIAVEKN</sequence>
<feature type="signal peptide" evidence="2">
    <location>
        <begin position="1"/>
        <end position="24"/>
    </location>
</feature>
<comment type="caution">
    <text evidence="3">The sequence shown here is derived from an EMBL/GenBank/DDBJ whole genome shotgun (WGS) entry which is preliminary data.</text>
</comment>
<evidence type="ECO:0000313" key="4">
    <source>
        <dbReference type="Proteomes" id="UP001178281"/>
    </source>
</evidence>
<feature type="chain" id="PRO_5041680978" evidence="2">
    <location>
        <begin position="25"/>
        <end position="219"/>
    </location>
</feature>
<reference evidence="3" key="1">
    <citation type="submission" date="2023-08" db="EMBL/GenBank/DDBJ databases">
        <title>The draft genome of Tsukamurella strandjordii strain 050030.</title>
        <authorList>
            <person name="Zhao F."/>
            <person name="Feng Y."/>
            <person name="Zong Z."/>
        </authorList>
    </citation>
    <scope>NUCLEOTIDE SEQUENCE</scope>
    <source>
        <strain evidence="3">050030</strain>
    </source>
</reference>
<proteinExistence type="predicted"/>
<accession>A0AA90NQX8</accession>
<gene>
    <name evidence="3" type="ORF">Q7X28_14275</name>
</gene>
<dbReference type="AlphaFoldDB" id="A0AA90NQX8"/>
<evidence type="ECO:0000256" key="1">
    <source>
        <dbReference type="SAM" id="MobiDB-lite"/>
    </source>
</evidence>
<name>A0AA90NQX8_9ACTN</name>
<keyword evidence="4" id="KW-1185">Reference proteome</keyword>
<evidence type="ECO:0000256" key="2">
    <source>
        <dbReference type="SAM" id="SignalP"/>
    </source>
</evidence>
<dbReference type="RefSeq" id="WP_305111812.1">
    <property type="nucleotide sequence ID" value="NZ_BAAAII010000002.1"/>
</dbReference>
<keyword evidence="2" id="KW-0732">Signal</keyword>
<evidence type="ECO:0000313" key="3">
    <source>
        <dbReference type="EMBL" id="MDP0399094.1"/>
    </source>
</evidence>
<dbReference type="EMBL" id="JAUTIX010000005">
    <property type="protein sequence ID" value="MDP0399094.1"/>
    <property type="molecule type" value="Genomic_DNA"/>
</dbReference>
<feature type="compositionally biased region" description="Pro residues" evidence="1">
    <location>
        <begin position="27"/>
        <end position="37"/>
    </location>
</feature>